<dbReference type="EMBL" id="CP041038">
    <property type="protein sequence ID" value="QDE37472.1"/>
    <property type="molecule type" value="Genomic_DNA"/>
</dbReference>
<dbReference type="InterPro" id="IPR036709">
    <property type="entry name" value="Autotransporte_beta_dom_sf"/>
</dbReference>
<dbReference type="InterPro" id="IPR006626">
    <property type="entry name" value="PbH1"/>
</dbReference>
<evidence type="ECO:0000256" key="10">
    <source>
        <dbReference type="ARBA" id="ARBA00023237"/>
    </source>
</evidence>
<dbReference type="PROSITE" id="PS51208">
    <property type="entry name" value="AUTOTRANSPORTER"/>
    <property type="match status" value="1"/>
</dbReference>
<dbReference type="SMART" id="SM00710">
    <property type="entry name" value="PbH1"/>
    <property type="match status" value="4"/>
</dbReference>
<keyword evidence="5" id="KW-0134">Cell wall</keyword>
<evidence type="ECO:0000256" key="7">
    <source>
        <dbReference type="ARBA" id="ARBA00022692"/>
    </source>
</evidence>
<dbReference type="Pfam" id="PF02415">
    <property type="entry name" value="Chlam_PMP"/>
    <property type="match status" value="3"/>
</dbReference>
<dbReference type="InterPro" id="IPR003368">
    <property type="entry name" value="POMP_repeat"/>
</dbReference>
<evidence type="ECO:0000256" key="6">
    <source>
        <dbReference type="ARBA" id="ARBA00022525"/>
    </source>
</evidence>
<dbReference type="Pfam" id="PF07548">
    <property type="entry name" value="ChlamPMP_M"/>
    <property type="match status" value="1"/>
</dbReference>
<protein>
    <submittedName>
        <fullName evidence="13">Autotransporter domain-containing protein</fullName>
    </submittedName>
</protein>
<evidence type="ECO:0000256" key="1">
    <source>
        <dbReference type="ARBA" id="ARBA00004191"/>
    </source>
</evidence>
<evidence type="ECO:0000256" key="4">
    <source>
        <dbReference type="ARBA" id="ARBA00022452"/>
    </source>
</evidence>
<dbReference type="SUPFAM" id="SSF51126">
    <property type="entry name" value="Pectin lyase-like"/>
    <property type="match status" value="1"/>
</dbReference>
<dbReference type="InterPro" id="IPR011427">
    <property type="entry name" value="Polymorphic_membr_middle"/>
</dbReference>
<evidence type="ECO:0000313" key="13">
    <source>
        <dbReference type="EMBL" id="QDE37472.1"/>
    </source>
</evidence>
<feature type="signal peptide" evidence="11">
    <location>
        <begin position="1"/>
        <end position="22"/>
    </location>
</feature>
<comment type="similarity">
    <text evidence="3">Belongs to the PMP outer membrane protein family.</text>
</comment>
<gene>
    <name evidence="13" type="ORF">FI836_04140</name>
</gene>
<keyword evidence="4" id="KW-1134">Transmembrane beta strand</keyword>
<evidence type="ECO:0000256" key="2">
    <source>
        <dbReference type="ARBA" id="ARBA00004416"/>
    </source>
</evidence>
<dbReference type="Proteomes" id="UP000320536">
    <property type="component" value="Chromosome"/>
</dbReference>
<keyword evidence="9" id="KW-0472">Membrane</keyword>
<evidence type="ECO:0000256" key="3">
    <source>
        <dbReference type="ARBA" id="ARBA00007542"/>
    </source>
</evidence>
<dbReference type="SMART" id="SM00869">
    <property type="entry name" value="Autotransporter"/>
    <property type="match status" value="1"/>
</dbReference>
<dbReference type="NCBIfam" id="TIGR01376">
    <property type="entry name" value="POMP_repeat"/>
    <property type="match status" value="2"/>
</dbReference>
<evidence type="ECO:0000313" key="14">
    <source>
        <dbReference type="Proteomes" id="UP000320536"/>
    </source>
</evidence>
<evidence type="ECO:0000259" key="12">
    <source>
        <dbReference type="PROSITE" id="PS51208"/>
    </source>
</evidence>
<dbReference type="RefSeq" id="WP_014943734.1">
    <property type="nucleotide sequence ID" value="NZ_CP041038.1"/>
</dbReference>
<dbReference type="InterPro" id="IPR005546">
    <property type="entry name" value="Autotransporte_beta"/>
</dbReference>
<dbReference type="InterPro" id="IPR011050">
    <property type="entry name" value="Pectin_lyase_fold/virulence"/>
</dbReference>
<feature type="chain" id="PRO_5045225906" evidence="11">
    <location>
        <begin position="23"/>
        <end position="944"/>
    </location>
</feature>
<proteinExistence type="inferred from homology"/>
<reference evidence="13 14" key="1">
    <citation type="journal article" date="2020" name="Data Brief">
        <title>Data of de novo genome assembly of the Chlamydia psittaci strain isolated from the livestock in Volga Region, Russian Federation.</title>
        <authorList>
            <person name="Feodorova V.A."/>
            <person name="Zaitsev S.S."/>
            <person name="Khizhnyakova M.A."/>
            <person name="Saltykov Y.V."/>
            <person name="Evstifeev V.V."/>
            <person name="Khusainov F.M."/>
            <person name="Yakovlev S.I."/>
            <person name="Larionova O.S."/>
            <person name="Motin V.L."/>
        </authorList>
    </citation>
    <scope>NUCLEOTIDE SEQUENCE [LARGE SCALE GENOMIC DNA]</scope>
    <source>
        <strain evidence="13 14">Rostinovo-70</strain>
    </source>
</reference>
<feature type="domain" description="Autotransporter" evidence="12">
    <location>
        <begin position="640"/>
        <end position="944"/>
    </location>
</feature>
<keyword evidence="6" id="KW-0964">Secreted</keyword>
<evidence type="ECO:0000256" key="5">
    <source>
        <dbReference type="ARBA" id="ARBA00022512"/>
    </source>
</evidence>
<name>A0ABX5VYU3_9CHLA</name>
<dbReference type="SUPFAM" id="SSF103515">
    <property type="entry name" value="Autotransporter"/>
    <property type="match status" value="1"/>
</dbReference>
<keyword evidence="8 11" id="KW-0732">Signal</keyword>
<evidence type="ECO:0000256" key="11">
    <source>
        <dbReference type="SAM" id="SignalP"/>
    </source>
</evidence>
<comment type="subcellular location">
    <subcellularLocation>
        <location evidence="2">Cell outer membrane</location>
        <topology evidence="2">Peripheral membrane protein</topology>
        <orientation evidence="2">Extracellular side</orientation>
    </subcellularLocation>
    <subcellularLocation>
        <location evidence="1">Secreted</location>
        <location evidence="1">Cell wall</location>
    </subcellularLocation>
</comment>
<evidence type="ECO:0000256" key="8">
    <source>
        <dbReference type="ARBA" id="ARBA00022729"/>
    </source>
</evidence>
<sequence length="944" mass="100306">MKLSVYGFLLSSSLLSTHIIFAESLSDSVSETSAVAKAATETELSTGFDGSGQPSSGFTSKATSNEAGTTYKLTTDISFANITTITTEEGQPLSIKSDNADGSCFTNTKGDLFFAGNSHSLAFTNISLTGQGAAISHTAKDKTLNLSNISDLTFSSCPGTGASGKGAIFCQGSSLQVKDNTNVIFSNNHSTDNGGAICYTPPPEPEPEPEPEPPLEGATSLTKLKDANLGSIPSPVGIIMHSKAKSAEVTDNSVFTFEGNSGLTFSGNSSSKNGGAIYAKNLKIVSGGPTLFTDNTAQEAGGAIAIADGGTLSLTAESGDIIFKGNKGKDDAPNAINIGSTAKITDLRASQGSSIIFYDPITFSSGAGTEIALANAGTQETLKINAPDALPEKTALPTMGKLMIRAEGDVQSTPKSYTGKVVFSGESATNVKEGTPTFTFPTPVELTAGTLVLSDGASLSAKTFKQADAGSCILLEQNTKLQASDSMDLKNLWLDIKDLNSTTLATVSTTGSSGNIDISGPVIVAISDPDFYENPELAQQLNREFLKVSATGQVTVSNGDATNDKEEAHAGYQGIWKLTWEDSPAGGSGSAKVANLNWQPLGYIPTTADTQSYTALVPNSLWGMFADVTAIQRLIESEAHSATGKDIWGAGLSNFFQAKKTNKNRKFRNFSSGYAVGVSSESRHKFKFSFGLSQLFGRAKDYGGARIHEKILSGSLYTEYSTELLPILKFLAGTSVFKPKFLKQVPEDFLVKFQSQCGYFYGDNSMKIKYADATQTHSSWENHCYAGDIGASITLPIKSKDGILQKATPFVKVQSVYIYQKGFHEKGLRRRAFSHTYLTNISIPLGLRIHGDSPSKDLHYELSAAYIGDAYRHNPKNTTTPLVTNVVTTPWITTATNLQRHAARFECCGDYALTSYIHLFAQGSIELRKSARGYHANAGSSIHF</sequence>
<evidence type="ECO:0000256" key="9">
    <source>
        <dbReference type="ARBA" id="ARBA00023136"/>
    </source>
</evidence>
<keyword evidence="10" id="KW-0998">Cell outer membrane</keyword>
<keyword evidence="14" id="KW-1185">Reference proteome</keyword>
<keyword evidence="7" id="KW-0812">Transmembrane</keyword>
<organism evidence="13 14">
    <name type="scientific">Chlamydophila parapsittaci</name>
    <dbReference type="NCBI Taxonomy" id="344886"/>
    <lineage>
        <taxon>Bacteria</taxon>
        <taxon>Pseudomonadati</taxon>
        <taxon>Chlamydiota</taxon>
        <taxon>Chlamydiia</taxon>
        <taxon>Chlamydiales</taxon>
        <taxon>Chlamydiaceae</taxon>
        <taxon>Chlamydia/Chlamydophila group</taxon>
        <taxon>Chlamydia</taxon>
    </lineage>
</organism>
<accession>A0ABX5VYU3</accession>